<keyword evidence="3" id="KW-1185">Reference proteome</keyword>
<evidence type="ECO:0000313" key="2">
    <source>
        <dbReference type="EMBL" id="MDN0025832.1"/>
    </source>
</evidence>
<name>A0AAW7JK47_9BACT</name>
<organism evidence="2 4">
    <name type="scientific">Leyella lascolaii</name>
    <dbReference type="NCBI Taxonomy" id="1776379"/>
    <lineage>
        <taxon>Bacteria</taxon>
        <taxon>Pseudomonadati</taxon>
        <taxon>Bacteroidota</taxon>
        <taxon>Bacteroidia</taxon>
        <taxon>Bacteroidales</taxon>
        <taxon>Prevotellaceae</taxon>
        <taxon>Leyella</taxon>
    </lineage>
</organism>
<dbReference type="Proteomes" id="UP001167831">
    <property type="component" value="Unassembled WGS sequence"/>
</dbReference>
<evidence type="ECO:0000313" key="1">
    <source>
        <dbReference type="EMBL" id="MDN0022700.1"/>
    </source>
</evidence>
<reference evidence="2" key="2">
    <citation type="submission" date="2023-08" db="EMBL/GenBank/DDBJ databases">
        <title>Identification and characterization of horizontal gene transfer across gut microbiota members of farm animals based on homology search.</title>
        <authorList>
            <person name="Schwarzerova J."/>
            <person name="Nykrynova M."/>
            <person name="Jureckova K."/>
            <person name="Cejkova D."/>
            <person name="Rychlik I."/>
        </authorList>
    </citation>
    <scope>NUCLEOTIDE SEQUENCE</scope>
    <source>
        <strain evidence="2">ET15</strain>
        <strain evidence="1">ET37</strain>
    </source>
</reference>
<proteinExistence type="predicted"/>
<comment type="caution">
    <text evidence="2">The sequence shown here is derived from an EMBL/GenBank/DDBJ whole genome shotgun (WGS) entry which is preliminary data.</text>
</comment>
<gene>
    <name evidence="1" type="ORF">QVN81_06635</name>
    <name evidence="2" type="ORF">QVN84_09930</name>
</gene>
<sequence>MNTLKLYSMLKVNQKKAKETKYNHTRIVLAISATIIAILCMASCATDKSKYHFDSSKDALVCYHVYLSELQKKQSLSSDDFVTTICNWSELRDSVYTYISKDSAFYAHTYLSSEFYSIHDSIRTEMFRLAVGHDRTLKDVLIVKKSTSQYNNEEDIHTTYNSAKAFYASLDSLEVFKADKGQTLVLYRKFFSGMNDIEFKTLDDLKSIIRTEDRLFRTFLTHINEYSDISLADITKGTEQLCKSVYEYATDGELDAKSVMVYMSMRTNRRLVQNTQSCIESIKRRDKLTDKQQEAYYWMLIQPYIAIDSFGMAVLTPEQEKTLLSYADEIQRMEQTHKLGKNHRKLSDMSNLILKLYISGL</sequence>
<dbReference type="RefSeq" id="WP_289825201.1">
    <property type="nucleotide sequence ID" value="NZ_JAUEIE010000005.1"/>
</dbReference>
<protein>
    <submittedName>
        <fullName evidence="2">Uncharacterized protein</fullName>
    </submittedName>
</protein>
<dbReference type="EMBL" id="JAUEIE010000005">
    <property type="protein sequence ID" value="MDN0022700.1"/>
    <property type="molecule type" value="Genomic_DNA"/>
</dbReference>
<dbReference type="AlphaFoldDB" id="A0AAW7JK47"/>
<evidence type="ECO:0000313" key="3">
    <source>
        <dbReference type="Proteomes" id="UP001167831"/>
    </source>
</evidence>
<dbReference type="Proteomes" id="UP001168478">
    <property type="component" value="Unassembled WGS sequence"/>
</dbReference>
<accession>A0AAW7JK47</accession>
<dbReference type="EMBL" id="JAUEIF010000009">
    <property type="protein sequence ID" value="MDN0025832.1"/>
    <property type="molecule type" value="Genomic_DNA"/>
</dbReference>
<reference evidence="2" key="1">
    <citation type="submission" date="2023-06" db="EMBL/GenBank/DDBJ databases">
        <authorList>
            <person name="Zeman M."/>
            <person name="Kubasova T."/>
            <person name="Jahodarova E."/>
            <person name="Nykrynova M."/>
            <person name="Rychlik I."/>
        </authorList>
    </citation>
    <scope>NUCLEOTIDE SEQUENCE</scope>
    <source>
        <strain evidence="2">ET15</strain>
        <strain evidence="1">ET37</strain>
    </source>
</reference>
<evidence type="ECO:0000313" key="4">
    <source>
        <dbReference type="Proteomes" id="UP001168478"/>
    </source>
</evidence>